<name>A0A016WCR1_9BILA</name>
<gene>
    <name evidence="1" type="primary">Acey_s0854.g2698</name>
    <name evidence="1" type="ORF">Y032_0854g2698</name>
</gene>
<comment type="caution">
    <text evidence="1">The sequence shown here is derived from an EMBL/GenBank/DDBJ whole genome shotgun (WGS) entry which is preliminary data.</text>
</comment>
<evidence type="ECO:0000313" key="2">
    <source>
        <dbReference type="Proteomes" id="UP000024635"/>
    </source>
</evidence>
<keyword evidence="2" id="KW-1185">Reference proteome</keyword>
<dbReference type="OrthoDB" id="5866159at2759"/>
<accession>A0A016WCR1</accession>
<protein>
    <submittedName>
        <fullName evidence="1">Uncharacterized protein</fullName>
    </submittedName>
</protein>
<organism evidence="1 2">
    <name type="scientific">Ancylostoma ceylanicum</name>
    <dbReference type="NCBI Taxonomy" id="53326"/>
    <lineage>
        <taxon>Eukaryota</taxon>
        <taxon>Metazoa</taxon>
        <taxon>Ecdysozoa</taxon>
        <taxon>Nematoda</taxon>
        <taxon>Chromadorea</taxon>
        <taxon>Rhabditida</taxon>
        <taxon>Rhabditina</taxon>
        <taxon>Rhabditomorpha</taxon>
        <taxon>Strongyloidea</taxon>
        <taxon>Ancylostomatidae</taxon>
        <taxon>Ancylostomatinae</taxon>
        <taxon>Ancylostoma</taxon>
    </lineage>
</organism>
<reference evidence="2" key="1">
    <citation type="journal article" date="2015" name="Nat. Genet.">
        <title>The genome and transcriptome of the zoonotic hookworm Ancylostoma ceylanicum identify infection-specific gene families.</title>
        <authorList>
            <person name="Schwarz E.M."/>
            <person name="Hu Y."/>
            <person name="Antoshechkin I."/>
            <person name="Miller M.M."/>
            <person name="Sternberg P.W."/>
            <person name="Aroian R.V."/>
        </authorList>
    </citation>
    <scope>NUCLEOTIDE SEQUENCE</scope>
    <source>
        <strain evidence="2">HY135</strain>
    </source>
</reference>
<sequence>MLYEKYVGETARPLYARIDEHLRALRNPASYIKSSFSHHRTSRHTREDPPGLKVTALHRSLESTLERKLMEALTINRIMPEINNRDELMDTVRLIT</sequence>
<proteinExistence type="predicted"/>
<dbReference type="Proteomes" id="UP000024635">
    <property type="component" value="Unassembled WGS sequence"/>
</dbReference>
<evidence type="ECO:0000313" key="1">
    <source>
        <dbReference type="EMBL" id="EYC36808.1"/>
    </source>
</evidence>
<dbReference type="EMBL" id="JARK01000454">
    <property type="protein sequence ID" value="EYC36808.1"/>
    <property type="molecule type" value="Genomic_DNA"/>
</dbReference>
<dbReference type="AlphaFoldDB" id="A0A016WCR1"/>